<reference evidence="2 3" key="1">
    <citation type="submission" date="2016-01" db="EMBL/GenBank/DDBJ databases">
        <title>The new phylogeny of the genus Mycobacterium.</title>
        <authorList>
            <person name="Tarcisio F."/>
            <person name="Conor M."/>
            <person name="Antonella G."/>
            <person name="Elisabetta G."/>
            <person name="Giulia F.S."/>
            <person name="Sara T."/>
            <person name="Anna F."/>
            <person name="Clotilde B."/>
            <person name="Roberto B."/>
            <person name="Veronica D.S."/>
            <person name="Fabio R."/>
            <person name="Monica P."/>
            <person name="Olivier J."/>
            <person name="Enrico T."/>
            <person name="Nicola S."/>
        </authorList>
    </citation>
    <scope>NUCLEOTIDE SEQUENCE [LARGE SCALE GENOMIC DNA]</scope>
    <source>
        <strain evidence="2 3">DSM 44852</strain>
    </source>
</reference>
<proteinExistence type="predicted"/>
<comment type="caution">
    <text evidence="2">The sequence shown here is derived from an EMBL/GenBank/DDBJ whole genome shotgun (WGS) entry which is preliminary data.</text>
</comment>
<dbReference type="PANTHER" id="PTHR43615:SF1">
    <property type="entry name" value="PPDK_N DOMAIN-CONTAINING PROTEIN"/>
    <property type="match status" value="1"/>
</dbReference>
<feature type="domain" description="PEP-utilising enzyme mobile" evidence="1">
    <location>
        <begin position="455"/>
        <end position="525"/>
    </location>
</feature>
<dbReference type="InterPro" id="IPR008279">
    <property type="entry name" value="PEP-util_enz_mobile_dom"/>
</dbReference>
<dbReference type="InterPro" id="IPR051549">
    <property type="entry name" value="PEP_Utilizing_Enz"/>
</dbReference>
<dbReference type="PANTHER" id="PTHR43615">
    <property type="entry name" value="PHOSPHOENOLPYRUVATE SYNTHASE-RELATED"/>
    <property type="match status" value="1"/>
</dbReference>
<name>A0A1X1UC56_MYCFL</name>
<organism evidence="2 3">
    <name type="scientific">Mycobacterium florentinum</name>
    <dbReference type="NCBI Taxonomy" id="292462"/>
    <lineage>
        <taxon>Bacteria</taxon>
        <taxon>Bacillati</taxon>
        <taxon>Actinomycetota</taxon>
        <taxon>Actinomycetes</taxon>
        <taxon>Mycobacteriales</taxon>
        <taxon>Mycobacteriaceae</taxon>
        <taxon>Mycobacterium</taxon>
        <taxon>Mycobacterium simiae complex</taxon>
    </lineage>
</organism>
<dbReference type="AlphaFoldDB" id="A0A1X1UC56"/>
<dbReference type="SUPFAM" id="SSF52009">
    <property type="entry name" value="Phosphohistidine domain"/>
    <property type="match status" value="1"/>
</dbReference>
<dbReference type="RefSeq" id="WP_163667555.1">
    <property type="nucleotide sequence ID" value="NZ_AP022576.1"/>
</dbReference>
<keyword evidence="3" id="KW-1185">Reference proteome</keyword>
<protein>
    <recommendedName>
        <fullName evidence="1">PEP-utilising enzyme mobile domain-containing protein</fullName>
    </recommendedName>
</protein>
<evidence type="ECO:0000313" key="3">
    <source>
        <dbReference type="Proteomes" id="UP000193010"/>
    </source>
</evidence>
<dbReference type="EMBL" id="LQOV01000008">
    <property type="protein sequence ID" value="ORV54384.1"/>
    <property type="molecule type" value="Genomic_DNA"/>
</dbReference>
<dbReference type="InterPro" id="IPR036637">
    <property type="entry name" value="Phosphohistidine_dom_sf"/>
</dbReference>
<accession>A0A1X1UC56</accession>
<gene>
    <name evidence="2" type="ORF">AWC05_17430</name>
</gene>
<dbReference type="Gene3D" id="3.50.30.10">
    <property type="entry name" value="Phosphohistidine domain"/>
    <property type="match status" value="1"/>
</dbReference>
<sequence>MTDAWDPLHQPGRDETHWSTVNVGEALPGIATPLGWTIWSDIGDRMCRDLSYAIGVFDAAERRQPPPGPDRIITTFFGRIAMRTEWLAAVGDRMPGTTGEVAIAGMLGEAPPSMAFTPTMRRYPVIAHRLPYAALTMPRRVRRLAPQIDAWWRGEIPKLADADLAGAIAIFDGATHRFSETMTAHGIALFSAITPLINALTALVQRTGIGDVGVLSGSGGAEMAMIEDIWRASRGGLTLNEVVANHGFHGPLEGEISSRVWREDPSPVAAVIERYAATDESASPLAREQAARERLPAMQSELLAALPAPARPGVRLLLNHAARTIPLRGVGKASFLQALDVARAAARRVGEHLAMAGILAADDDVFYLTVDEIVGGLSSDKRVVQDLVVRRRERRTDYQRLELPSWWRGTPQPTVIPEADDSVDDDFVLDGIGAGSGVVEGPVRVVHDPAVVEVEPGEILVAPTTDPSWASIMFVSAALVVDIGSVLSHAAVVARELGLPCVVNTRTGTRMLRDGDLVRVDGGAGTVQLMKRAQR</sequence>
<dbReference type="GO" id="GO:0016772">
    <property type="term" value="F:transferase activity, transferring phosphorus-containing groups"/>
    <property type="evidence" value="ECO:0007669"/>
    <property type="project" value="InterPro"/>
</dbReference>
<evidence type="ECO:0000259" key="1">
    <source>
        <dbReference type="Pfam" id="PF00391"/>
    </source>
</evidence>
<dbReference type="STRING" id="292462.AWC05_17430"/>
<dbReference type="Pfam" id="PF00391">
    <property type="entry name" value="PEP-utilizers"/>
    <property type="match status" value="1"/>
</dbReference>
<evidence type="ECO:0000313" key="2">
    <source>
        <dbReference type="EMBL" id="ORV54384.1"/>
    </source>
</evidence>
<dbReference type="Proteomes" id="UP000193010">
    <property type="component" value="Unassembled WGS sequence"/>
</dbReference>